<feature type="transmembrane region" description="Helical" evidence="1">
    <location>
        <begin position="17"/>
        <end position="38"/>
    </location>
</feature>
<dbReference type="AlphaFoldDB" id="K3XN99"/>
<sequence length="118" mass="13572">MEHGAGNSIQLMSRGRVFFMLSSFVFDYSLGLVMLMLFQPSLSVERLLGKRGFLSKSKRGLLCSNIVTLLLVFALGSANSWYDMPFAPFSFSVVVCTMYFENIWGKFKGWWKKLREKF</sequence>
<dbReference type="EMBL" id="AGNK02002887">
    <property type="status" value="NOT_ANNOTATED_CDS"/>
    <property type="molecule type" value="Genomic_DNA"/>
</dbReference>
<feature type="transmembrane region" description="Helical" evidence="1">
    <location>
        <begin position="84"/>
        <end position="105"/>
    </location>
</feature>
<reference evidence="3" key="1">
    <citation type="journal article" date="2012" name="Nat. Biotechnol.">
        <title>Reference genome sequence of the model plant Setaria.</title>
        <authorList>
            <person name="Bennetzen J.L."/>
            <person name="Schmutz J."/>
            <person name="Wang H."/>
            <person name="Percifield R."/>
            <person name="Hawkins J."/>
            <person name="Pontaroli A.C."/>
            <person name="Estep M."/>
            <person name="Feng L."/>
            <person name="Vaughn J.N."/>
            <person name="Grimwood J."/>
            <person name="Jenkins J."/>
            <person name="Barry K."/>
            <person name="Lindquist E."/>
            <person name="Hellsten U."/>
            <person name="Deshpande S."/>
            <person name="Wang X."/>
            <person name="Wu X."/>
            <person name="Mitros T."/>
            <person name="Triplett J."/>
            <person name="Yang X."/>
            <person name="Ye C.Y."/>
            <person name="Mauro-Herrera M."/>
            <person name="Wang L."/>
            <person name="Li P."/>
            <person name="Sharma M."/>
            <person name="Sharma R."/>
            <person name="Ronald P.C."/>
            <person name="Panaud O."/>
            <person name="Kellogg E.A."/>
            <person name="Brutnell T.P."/>
            <person name="Doust A.N."/>
            <person name="Tuskan G.A."/>
            <person name="Rokhsar D."/>
            <person name="Devos K.M."/>
        </authorList>
    </citation>
    <scope>NUCLEOTIDE SEQUENCE [LARGE SCALE GENOMIC DNA]</scope>
    <source>
        <strain evidence="3">cv. Yugu1</strain>
    </source>
</reference>
<dbReference type="Gramene" id="KQL04559">
    <property type="protein sequence ID" value="KQL04559"/>
    <property type="gene ID" value="SETIT_003372mg"/>
</dbReference>
<dbReference type="HOGENOM" id="CLU_2077186_0_0_1"/>
<keyword evidence="3" id="KW-1185">Reference proteome</keyword>
<keyword evidence="1" id="KW-1133">Transmembrane helix</keyword>
<feature type="transmembrane region" description="Helical" evidence="1">
    <location>
        <begin position="59"/>
        <end position="78"/>
    </location>
</feature>
<dbReference type="Proteomes" id="UP000004995">
    <property type="component" value="Unassembled WGS sequence"/>
</dbReference>
<evidence type="ECO:0000313" key="3">
    <source>
        <dbReference type="Proteomes" id="UP000004995"/>
    </source>
</evidence>
<proteinExistence type="predicted"/>
<keyword evidence="1" id="KW-0812">Transmembrane</keyword>
<evidence type="ECO:0000313" key="2">
    <source>
        <dbReference type="EnsemblPlants" id="KQL04559"/>
    </source>
</evidence>
<protein>
    <submittedName>
        <fullName evidence="2">Uncharacterized protein</fullName>
    </submittedName>
</protein>
<keyword evidence="1" id="KW-0472">Membrane</keyword>
<dbReference type="EnsemblPlants" id="KQL04559">
    <property type="protein sequence ID" value="KQL04559"/>
    <property type="gene ID" value="SETIT_003372mg"/>
</dbReference>
<evidence type="ECO:0000256" key="1">
    <source>
        <dbReference type="SAM" id="Phobius"/>
    </source>
</evidence>
<accession>K3XN99</accession>
<reference evidence="2" key="2">
    <citation type="submission" date="2018-08" db="UniProtKB">
        <authorList>
            <consortium name="EnsemblPlants"/>
        </authorList>
    </citation>
    <scope>IDENTIFICATION</scope>
    <source>
        <strain evidence="2">Yugu1</strain>
    </source>
</reference>
<organism evidence="2 3">
    <name type="scientific">Setaria italica</name>
    <name type="common">Foxtail millet</name>
    <name type="synonym">Panicum italicum</name>
    <dbReference type="NCBI Taxonomy" id="4555"/>
    <lineage>
        <taxon>Eukaryota</taxon>
        <taxon>Viridiplantae</taxon>
        <taxon>Streptophyta</taxon>
        <taxon>Embryophyta</taxon>
        <taxon>Tracheophyta</taxon>
        <taxon>Spermatophyta</taxon>
        <taxon>Magnoliopsida</taxon>
        <taxon>Liliopsida</taxon>
        <taxon>Poales</taxon>
        <taxon>Poaceae</taxon>
        <taxon>PACMAD clade</taxon>
        <taxon>Panicoideae</taxon>
        <taxon>Panicodae</taxon>
        <taxon>Paniceae</taxon>
        <taxon>Cenchrinae</taxon>
        <taxon>Setaria</taxon>
    </lineage>
</organism>
<dbReference type="InParanoid" id="K3XN99"/>
<name>K3XN99_SETIT</name>